<dbReference type="OrthoDB" id="4249228at2"/>
<evidence type="ECO:0000313" key="2">
    <source>
        <dbReference type="EMBL" id="EMF31121.1"/>
    </source>
</evidence>
<reference evidence="2 3" key="1">
    <citation type="journal article" date="2013" name="Genome Announc.">
        <title>Draft Genome Sequence of Streptomyces gancidicus Strain BKS 13-15.</title>
        <authorList>
            <person name="Kumar S."/>
            <person name="Kaur N."/>
            <person name="Singh N.K."/>
            <person name="Raghava G.P."/>
            <person name="Mayilraj S."/>
        </authorList>
    </citation>
    <scope>NUCLEOTIDE SEQUENCE [LARGE SCALE GENOMIC DNA]</scope>
    <source>
        <strain evidence="2 3">BKS 13-15</strain>
    </source>
</reference>
<gene>
    <name evidence="2" type="ORF">H114_00792</name>
</gene>
<evidence type="ECO:0000313" key="3">
    <source>
        <dbReference type="Proteomes" id="UP000011732"/>
    </source>
</evidence>
<evidence type="ECO:0000256" key="1">
    <source>
        <dbReference type="SAM" id="MobiDB-lite"/>
    </source>
</evidence>
<comment type="caution">
    <text evidence="2">The sequence shown here is derived from an EMBL/GenBank/DDBJ whole genome shotgun (WGS) entry which is preliminary data.</text>
</comment>
<feature type="region of interest" description="Disordered" evidence="1">
    <location>
        <begin position="209"/>
        <end position="232"/>
    </location>
</feature>
<protein>
    <submittedName>
        <fullName evidence="2">Uncharacterized protein</fullName>
    </submittedName>
</protein>
<name>M3EDG6_STREZ</name>
<feature type="region of interest" description="Disordered" evidence="1">
    <location>
        <begin position="166"/>
        <end position="187"/>
    </location>
</feature>
<dbReference type="Proteomes" id="UP000011732">
    <property type="component" value="Unassembled WGS sequence"/>
</dbReference>
<dbReference type="EMBL" id="AOHP01000004">
    <property type="protein sequence ID" value="EMF31121.1"/>
    <property type="molecule type" value="Genomic_DNA"/>
</dbReference>
<dbReference type="AlphaFoldDB" id="M3EDG6"/>
<dbReference type="PATRIC" id="fig|1284664.3.peg.163"/>
<dbReference type="RefSeq" id="WP_006129726.1">
    <property type="nucleotide sequence ID" value="NZ_AOHP01000004.1"/>
</dbReference>
<keyword evidence="3" id="KW-1185">Reference proteome</keyword>
<accession>M3EDG6</accession>
<proteinExistence type="predicted"/>
<sequence length="424" mass="44809">MTTAPAEHCGPACSEAHTYRLGDCALASTPVHVTPPAAEHLPAGLLASATAGAAMLDAAAHGPRLQNLLAHALIQLARDGWIRYAPGDGFDPVPEHRPATAPEPAPLVCVCGTDVDWLFHTGGSGWIHVPGSDTNCTHVRPRCPECQMPHALLPDEPPLCRSVRRRDDEAATEATGEPLMSPEWRPGDGHHRCPVRVGPNRWQCVFRAGHPPHGHTTSSSNPGSPMDGLLPPGVQAAPGTLTDRLFAVVRYLLGDGPWDVVARHIADACTAEALRPERPARRGPDLTAEQRRQALAVLDEQQPRTGGGFRYTGPDGGRLVVTPTRRRGQPAVKLRGVPADGGRAAVVDVPADQVEDVIAGMRDVRRQACAETGPPVRPRERQGDGVRVEYRARVPRSLLGAAVAEAAGVIAAETARGGGGPAIL</sequence>
<organism evidence="2 3">
    <name type="scientific">Streptomyces gancidicus BKS 13-15</name>
    <dbReference type="NCBI Taxonomy" id="1284664"/>
    <lineage>
        <taxon>Bacteria</taxon>
        <taxon>Bacillati</taxon>
        <taxon>Actinomycetota</taxon>
        <taxon>Actinomycetes</taxon>
        <taxon>Kitasatosporales</taxon>
        <taxon>Streptomycetaceae</taxon>
        <taxon>Streptomyces</taxon>
        <taxon>Streptomyces pseudogriseolus group</taxon>
    </lineage>
</organism>